<dbReference type="Proteomes" id="UP000199345">
    <property type="component" value="Unassembled WGS sequence"/>
</dbReference>
<dbReference type="InterPro" id="IPR050698">
    <property type="entry name" value="MBL"/>
</dbReference>
<dbReference type="PANTHER" id="PTHR11203:SF37">
    <property type="entry name" value="INTEGRATOR COMPLEX SUBUNIT 11"/>
    <property type="match status" value="1"/>
</dbReference>
<evidence type="ECO:0000313" key="2">
    <source>
        <dbReference type="EMBL" id="SES74545.1"/>
    </source>
</evidence>
<dbReference type="InterPro" id="IPR000396">
    <property type="entry name" value="Pdiesterase2"/>
</dbReference>
<evidence type="ECO:0000259" key="1">
    <source>
        <dbReference type="SMART" id="SM00849"/>
    </source>
</evidence>
<dbReference type="GO" id="GO:0006198">
    <property type="term" value="P:cAMP catabolic process"/>
    <property type="evidence" value="ECO:0007669"/>
    <property type="project" value="InterPro"/>
</dbReference>
<dbReference type="PRINTS" id="PR00388">
    <property type="entry name" value="PDIESTERASE2"/>
</dbReference>
<dbReference type="GO" id="GO:0004115">
    <property type="term" value="F:3',5'-cyclic-AMP phosphodiesterase activity"/>
    <property type="evidence" value="ECO:0007669"/>
    <property type="project" value="InterPro"/>
</dbReference>
<gene>
    <name evidence="2" type="ORF">SAMN05216326_10318</name>
</gene>
<proteinExistence type="predicted"/>
<reference evidence="3" key="1">
    <citation type="submission" date="2016-10" db="EMBL/GenBank/DDBJ databases">
        <authorList>
            <person name="Varghese N."/>
            <person name="Submissions S."/>
        </authorList>
    </citation>
    <scope>NUCLEOTIDE SEQUENCE [LARGE SCALE GENOMIC DNA]</scope>
    <source>
        <strain evidence="3">Nm71</strain>
    </source>
</reference>
<name>A0A1H9YZ52_9PROT</name>
<dbReference type="AlphaFoldDB" id="A0A1H9YZ52"/>
<dbReference type="Gene3D" id="3.60.15.10">
    <property type="entry name" value="Ribonuclease Z/Hydroxyacylglutathione hydrolase-like"/>
    <property type="match status" value="1"/>
</dbReference>
<dbReference type="SMART" id="SM00849">
    <property type="entry name" value="Lactamase_B"/>
    <property type="match status" value="1"/>
</dbReference>
<dbReference type="InterPro" id="IPR001279">
    <property type="entry name" value="Metallo-B-lactamas"/>
</dbReference>
<dbReference type="OrthoDB" id="9803916at2"/>
<accession>A0A1H9YZ52</accession>
<dbReference type="InterPro" id="IPR036866">
    <property type="entry name" value="RibonucZ/Hydroxyglut_hydro"/>
</dbReference>
<protein>
    <submittedName>
        <fullName evidence="2">Ribonuclease BN, tRNA processing enzyme</fullName>
    </submittedName>
</protein>
<dbReference type="CDD" id="cd07735">
    <property type="entry name" value="class_II_PDE_MBL-fold"/>
    <property type="match status" value="1"/>
</dbReference>
<feature type="domain" description="Metallo-beta-lactamase" evidence="1">
    <location>
        <begin position="17"/>
        <end position="208"/>
    </location>
</feature>
<keyword evidence="3" id="KW-1185">Reference proteome</keyword>
<evidence type="ECO:0000313" key="3">
    <source>
        <dbReference type="Proteomes" id="UP000199345"/>
    </source>
</evidence>
<organism evidence="2 3">
    <name type="scientific">Nitrosomonas marina</name>
    <dbReference type="NCBI Taxonomy" id="917"/>
    <lineage>
        <taxon>Bacteria</taxon>
        <taxon>Pseudomonadati</taxon>
        <taxon>Pseudomonadota</taxon>
        <taxon>Betaproteobacteria</taxon>
        <taxon>Nitrosomonadales</taxon>
        <taxon>Nitrosomonadaceae</taxon>
        <taxon>Nitrosomonas</taxon>
    </lineage>
</organism>
<dbReference type="GO" id="GO:0004521">
    <property type="term" value="F:RNA endonuclease activity"/>
    <property type="evidence" value="ECO:0007669"/>
    <property type="project" value="TreeGrafter"/>
</dbReference>
<dbReference type="EMBL" id="FOIA01000003">
    <property type="protein sequence ID" value="SES74545.1"/>
    <property type="molecule type" value="Genomic_DNA"/>
</dbReference>
<sequence>MKLRVLGCSGGIGSDSDTTSLLVDSDVLIDAGTGIGNLKLDELVQIDHIFVTHSHLDHIAFIPFLVDTVGFLRTKPVIVYATRETVNILQNHMFNWLVWPDFTKIPNMEAPYMQYEIIAEGEVIDLDGRMITPLPANHVVPAVGFQVNSGRSSLVFTGDTTTNDALWSVVNTIENLKYLIIEAAFCEAKRDIAIRSKHLCPSLLCAELEKLKFHADIYVTHLKQGEDELTMREIQACAGKFNPRRLLKNQIFDF</sequence>
<dbReference type="PANTHER" id="PTHR11203">
    <property type="entry name" value="CLEAVAGE AND POLYADENYLATION SPECIFICITY FACTOR FAMILY MEMBER"/>
    <property type="match status" value="1"/>
</dbReference>
<dbReference type="RefSeq" id="WP_090655847.1">
    <property type="nucleotide sequence ID" value="NZ_FOIA01000003.1"/>
</dbReference>
<dbReference type="Pfam" id="PF12706">
    <property type="entry name" value="Lactamase_B_2"/>
    <property type="match status" value="1"/>
</dbReference>
<dbReference type="SUPFAM" id="SSF56281">
    <property type="entry name" value="Metallo-hydrolase/oxidoreductase"/>
    <property type="match status" value="1"/>
</dbReference>